<gene>
    <name evidence="1" type="ORF">AGLY_000220</name>
</gene>
<dbReference type="AlphaFoldDB" id="A0A6G0U6C8"/>
<evidence type="ECO:0000313" key="2">
    <source>
        <dbReference type="Proteomes" id="UP000475862"/>
    </source>
</evidence>
<keyword evidence="2" id="KW-1185">Reference proteome</keyword>
<proteinExistence type="predicted"/>
<dbReference type="EMBL" id="VYZN01000001">
    <property type="protein sequence ID" value="KAE9544678.1"/>
    <property type="molecule type" value="Genomic_DNA"/>
</dbReference>
<protein>
    <submittedName>
        <fullName evidence="1">Uncharacterized protein</fullName>
    </submittedName>
</protein>
<dbReference type="Proteomes" id="UP000475862">
    <property type="component" value="Unassembled WGS sequence"/>
</dbReference>
<sequence>MTIRTKVDVMEVALYACIKYGYAKLIFAENILKFRFLCSRERMSCSVGKPDRMERERLSNLQLDKLVLAKLTLIIPIREVTSYLLDPIYPLTDSRDKLEQYNTCFKIKNIYVTNLNLVDGQGVYISNFYEICQNRENSQNKKFNSKFFISFPSSSYKENSKHHYYRKNFIRVEIYMSKYSNYCYAVKTPSQKII</sequence>
<comment type="caution">
    <text evidence="1">The sequence shown here is derived from an EMBL/GenBank/DDBJ whole genome shotgun (WGS) entry which is preliminary data.</text>
</comment>
<organism evidence="1 2">
    <name type="scientific">Aphis glycines</name>
    <name type="common">Soybean aphid</name>
    <dbReference type="NCBI Taxonomy" id="307491"/>
    <lineage>
        <taxon>Eukaryota</taxon>
        <taxon>Metazoa</taxon>
        <taxon>Ecdysozoa</taxon>
        <taxon>Arthropoda</taxon>
        <taxon>Hexapoda</taxon>
        <taxon>Insecta</taxon>
        <taxon>Pterygota</taxon>
        <taxon>Neoptera</taxon>
        <taxon>Paraneoptera</taxon>
        <taxon>Hemiptera</taxon>
        <taxon>Sternorrhyncha</taxon>
        <taxon>Aphidomorpha</taxon>
        <taxon>Aphidoidea</taxon>
        <taxon>Aphididae</taxon>
        <taxon>Aphidini</taxon>
        <taxon>Aphis</taxon>
        <taxon>Aphis</taxon>
    </lineage>
</organism>
<accession>A0A6G0U6C8</accession>
<evidence type="ECO:0000313" key="1">
    <source>
        <dbReference type="EMBL" id="KAE9544678.1"/>
    </source>
</evidence>
<name>A0A6G0U6C8_APHGL</name>
<reference evidence="1 2" key="1">
    <citation type="submission" date="2019-08" db="EMBL/GenBank/DDBJ databases">
        <title>The genome of the soybean aphid Biotype 1, its phylome, world population structure and adaptation to the North American continent.</title>
        <authorList>
            <person name="Giordano R."/>
            <person name="Donthu R.K."/>
            <person name="Hernandez A.G."/>
            <person name="Wright C.L."/>
            <person name="Zimin A.V."/>
        </authorList>
    </citation>
    <scope>NUCLEOTIDE SEQUENCE [LARGE SCALE GENOMIC DNA]</scope>
    <source>
        <tissue evidence="1">Whole aphids</tissue>
    </source>
</reference>